<dbReference type="EMBL" id="PXYL01000004">
    <property type="protein sequence ID" value="PSJ61646.1"/>
    <property type="molecule type" value="Genomic_DNA"/>
</dbReference>
<dbReference type="Gene3D" id="1.10.10.10">
    <property type="entry name" value="Winged helix-like DNA-binding domain superfamily/Winged helix DNA-binding domain"/>
    <property type="match status" value="1"/>
</dbReference>
<dbReference type="InterPro" id="IPR036388">
    <property type="entry name" value="WH-like_DNA-bd_sf"/>
</dbReference>
<evidence type="ECO:0000256" key="2">
    <source>
        <dbReference type="ARBA" id="ARBA00023125"/>
    </source>
</evidence>
<dbReference type="PRINTS" id="PR00778">
    <property type="entry name" value="HTHARSR"/>
</dbReference>
<dbReference type="NCBIfam" id="NF033788">
    <property type="entry name" value="HTH_metalloreg"/>
    <property type="match status" value="1"/>
</dbReference>
<dbReference type="InterPro" id="IPR011991">
    <property type="entry name" value="ArsR-like_HTH"/>
</dbReference>
<keyword evidence="3" id="KW-0804">Transcription</keyword>
<dbReference type="InterPro" id="IPR051081">
    <property type="entry name" value="HTH_MetalResp_TranReg"/>
</dbReference>
<keyword evidence="6" id="KW-1185">Reference proteome</keyword>
<dbReference type="GO" id="GO:0003700">
    <property type="term" value="F:DNA-binding transcription factor activity"/>
    <property type="evidence" value="ECO:0007669"/>
    <property type="project" value="InterPro"/>
</dbReference>
<dbReference type="Pfam" id="PF01022">
    <property type="entry name" value="HTH_5"/>
    <property type="match status" value="1"/>
</dbReference>
<dbReference type="GO" id="GO:0003677">
    <property type="term" value="F:DNA binding"/>
    <property type="evidence" value="ECO:0007669"/>
    <property type="project" value="UniProtKB-KW"/>
</dbReference>
<dbReference type="OrthoDB" id="9804742at2"/>
<name>A0A2P7SGM1_9HYPH</name>
<evidence type="ECO:0000313" key="6">
    <source>
        <dbReference type="Proteomes" id="UP000240653"/>
    </source>
</evidence>
<feature type="domain" description="HTH arsR-type" evidence="4">
    <location>
        <begin position="1"/>
        <end position="88"/>
    </location>
</feature>
<comment type="caution">
    <text evidence="5">The sequence shown here is derived from an EMBL/GenBank/DDBJ whole genome shotgun (WGS) entry which is preliminary data.</text>
</comment>
<evidence type="ECO:0000256" key="1">
    <source>
        <dbReference type="ARBA" id="ARBA00023015"/>
    </source>
</evidence>
<reference evidence="5 6" key="1">
    <citation type="submission" date="2018-03" db="EMBL/GenBank/DDBJ databases">
        <title>The draft genome of Mesorhizobium soli JCM 19897.</title>
        <authorList>
            <person name="Li L."/>
            <person name="Liu L."/>
            <person name="Liang L."/>
            <person name="Wang T."/>
            <person name="Zhang X."/>
        </authorList>
    </citation>
    <scope>NUCLEOTIDE SEQUENCE [LARGE SCALE GENOMIC DNA]</scope>
    <source>
        <strain evidence="5 6">JCM 19897</strain>
    </source>
</reference>
<dbReference type="PANTHER" id="PTHR33154:SF15">
    <property type="entry name" value="REGULATORY PROTEIN ARSR"/>
    <property type="match status" value="1"/>
</dbReference>
<dbReference type="InterPro" id="IPR001845">
    <property type="entry name" value="HTH_ArsR_DNA-bd_dom"/>
</dbReference>
<accession>A0A2P7SGM1</accession>
<dbReference type="InterPro" id="IPR036390">
    <property type="entry name" value="WH_DNA-bd_sf"/>
</dbReference>
<gene>
    <name evidence="5" type="ORF">C7I85_09255</name>
</gene>
<dbReference type="Proteomes" id="UP000240653">
    <property type="component" value="Unassembled WGS sequence"/>
</dbReference>
<proteinExistence type="predicted"/>
<evidence type="ECO:0000256" key="3">
    <source>
        <dbReference type="ARBA" id="ARBA00023163"/>
    </source>
</evidence>
<protein>
    <submittedName>
        <fullName evidence="5">Transcriptional regulator</fullName>
    </submittedName>
</protein>
<evidence type="ECO:0000259" key="4">
    <source>
        <dbReference type="PROSITE" id="PS50987"/>
    </source>
</evidence>
<sequence length="98" mass="10626">MAARFAALSHPARIEILRYLSGSNACCCKDVVARLDLAQSTVSQHLKILVDAGLVRFSPEKQRSRYEVDHAALTAFSRTVAGLVEHCCAGGEEQNPKA</sequence>
<dbReference type="PANTHER" id="PTHR33154">
    <property type="entry name" value="TRANSCRIPTIONAL REGULATOR, ARSR FAMILY"/>
    <property type="match status" value="1"/>
</dbReference>
<dbReference type="SUPFAM" id="SSF46785">
    <property type="entry name" value="Winged helix' DNA-binding domain"/>
    <property type="match status" value="1"/>
</dbReference>
<dbReference type="AlphaFoldDB" id="A0A2P7SGM1"/>
<dbReference type="SMART" id="SM00418">
    <property type="entry name" value="HTH_ARSR"/>
    <property type="match status" value="1"/>
</dbReference>
<keyword evidence="1" id="KW-0805">Transcription regulation</keyword>
<evidence type="ECO:0000313" key="5">
    <source>
        <dbReference type="EMBL" id="PSJ61646.1"/>
    </source>
</evidence>
<dbReference type="RefSeq" id="WP_106724079.1">
    <property type="nucleotide sequence ID" value="NZ_PXYL01000004.1"/>
</dbReference>
<dbReference type="CDD" id="cd00090">
    <property type="entry name" value="HTH_ARSR"/>
    <property type="match status" value="1"/>
</dbReference>
<dbReference type="PROSITE" id="PS50987">
    <property type="entry name" value="HTH_ARSR_2"/>
    <property type="match status" value="1"/>
</dbReference>
<organism evidence="5 6">
    <name type="scientific">Pseudaminobacter soli</name>
    <name type="common">ex Li et al. 2025</name>
    <dbReference type="NCBI Taxonomy" id="1295366"/>
    <lineage>
        <taxon>Bacteria</taxon>
        <taxon>Pseudomonadati</taxon>
        <taxon>Pseudomonadota</taxon>
        <taxon>Alphaproteobacteria</taxon>
        <taxon>Hyphomicrobiales</taxon>
        <taxon>Phyllobacteriaceae</taxon>
        <taxon>Pseudaminobacter</taxon>
    </lineage>
</organism>
<keyword evidence="2" id="KW-0238">DNA-binding</keyword>